<dbReference type="OrthoDB" id="445362at2759"/>
<name>A0A433D7M7_9FUNG</name>
<gene>
    <name evidence="2" type="ORF">BC936DRAFT_146450</name>
</gene>
<accession>A0A433D7M7</accession>
<dbReference type="Proteomes" id="UP000268093">
    <property type="component" value="Unassembled WGS sequence"/>
</dbReference>
<comment type="caution">
    <text evidence="2">The sequence shown here is derived from an EMBL/GenBank/DDBJ whole genome shotgun (WGS) entry which is preliminary data.</text>
</comment>
<evidence type="ECO:0000313" key="2">
    <source>
        <dbReference type="EMBL" id="RUP46849.1"/>
    </source>
</evidence>
<dbReference type="GO" id="GO:0006897">
    <property type="term" value="P:endocytosis"/>
    <property type="evidence" value="ECO:0007669"/>
    <property type="project" value="TreeGrafter"/>
</dbReference>
<dbReference type="PANTHER" id="PTHR13357">
    <property type="entry name" value="SH3 ADAPTER PROTEIN SPIN90 NCK INTERACTING PROTEIN WITH SH3 DOMAIN"/>
    <property type="match status" value="1"/>
</dbReference>
<dbReference type="InterPro" id="IPR018556">
    <property type="entry name" value="SPIN90/Ldb17_LRD"/>
</dbReference>
<dbReference type="PANTHER" id="PTHR13357:SF1">
    <property type="entry name" value="NCK-INTERACTING PROTEIN WITH SH3 DOMAIN"/>
    <property type="match status" value="1"/>
</dbReference>
<protein>
    <recommendedName>
        <fullName evidence="1">SPIN90/Ldb17 leucine-rich domain-containing protein</fullName>
    </recommendedName>
</protein>
<evidence type="ECO:0000313" key="3">
    <source>
        <dbReference type="Proteomes" id="UP000268093"/>
    </source>
</evidence>
<dbReference type="EMBL" id="RBNI01005280">
    <property type="protein sequence ID" value="RUP46849.1"/>
    <property type="molecule type" value="Genomic_DNA"/>
</dbReference>
<proteinExistence type="predicted"/>
<dbReference type="GO" id="GO:0000147">
    <property type="term" value="P:actin cortical patch assembly"/>
    <property type="evidence" value="ECO:0007669"/>
    <property type="project" value="TreeGrafter"/>
</dbReference>
<dbReference type="AlphaFoldDB" id="A0A433D7M7"/>
<dbReference type="Pfam" id="PF09431">
    <property type="entry name" value="SPIN90_LRD"/>
    <property type="match status" value="1"/>
</dbReference>
<dbReference type="InterPro" id="IPR030125">
    <property type="entry name" value="SPIN90/Ldb17"/>
</dbReference>
<dbReference type="GO" id="GO:0051666">
    <property type="term" value="P:actin cortical patch localization"/>
    <property type="evidence" value="ECO:0007669"/>
    <property type="project" value="TreeGrafter"/>
</dbReference>
<evidence type="ECO:0000259" key="1">
    <source>
        <dbReference type="Pfam" id="PF09431"/>
    </source>
</evidence>
<sequence>MGDVVYHHENLSRFHAELDNVLAQGDTVSDPYVANNILSAFVGFLVAFQDDYLQTPTDLATAIYKLLDSPLYLAHHDTIIPHLVRTRALISSNPRDLYIAYGILLYAGRDNVHVLRQVIIETASTGTANKGRGKGNKLFAKLKHEVESFLGGQKMQTVAIELMFELCRVSRWGNVDLDIISSHFIHHLLLLVESTHYDADESFNYNIIKLLLAFSEQFMMMQAGADHAEQHGEPTMPNRVLDELANNMGNIKTFGQNLIFMLNRAVDPTLQILILKLLYLVFTTPILHEFFYTNDLCVLVDVILRELCALGDGHDDDSLRNTYLRVLTPLLVNTQIRHTLYKRDAIHRALRSLIATHRFVTVNATTQRLVRRVLVEWWGGVCGGAIGLEDEEEQVTVTGMEEKGKIEGTPGMTSVAMGGVEEEVDRGVVCA</sequence>
<organism evidence="2 3">
    <name type="scientific">Jimgerdemannia flammicorona</name>
    <dbReference type="NCBI Taxonomy" id="994334"/>
    <lineage>
        <taxon>Eukaryota</taxon>
        <taxon>Fungi</taxon>
        <taxon>Fungi incertae sedis</taxon>
        <taxon>Mucoromycota</taxon>
        <taxon>Mucoromycotina</taxon>
        <taxon>Endogonomycetes</taxon>
        <taxon>Endogonales</taxon>
        <taxon>Endogonaceae</taxon>
        <taxon>Jimgerdemannia</taxon>
    </lineage>
</organism>
<reference evidence="2 3" key="1">
    <citation type="journal article" date="2018" name="New Phytol.">
        <title>Phylogenomics of Endogonaceae and evolution of mycorrhizas within Mucoromycota.</title>
        <authorList>
            <person name="Chang Y."/>
            <person name="Desiro A."/>
            <person name="Na H."/>
            <person name="Sandor L."/>
            <person name="Lipzen A."/>
            <person name="Clum A."/>
            <person name="Barry K."/>
            <person name="Grigoriev I.V."/>
            <person name="Martin F.M."/>
            <person name="Stajich J.E."/>
            <person name="Smith M.E."/>
            <person name="Bonito G."/>
            <person name="Spatafora J.W."/>
        </authorList>
    </citation>
    <scope>NUCLEOTIDE SEQUENCE [LARGE SCALE GENOMIC DNA]</scope>
    <source>
        <strain evidence="2 3">GMNB39</strain>
    </source>
</reference>
<dbReference type="GO" id="GO:0071933">
    <property type="term" value="F:Arp2/3 complex binding"/>
    <property type="evidence" value="ECO:0007669"/>
    <property type="project" value="TreeGrafter"/>
</dbReference>
<dbReference type="GO" id="GO:0030479">
    <property type="term" value="C:actin cortical patch"/>
    <property type="evidence" value="ECO:0007669"/>
    <property type="project" value="TreeGrafter"/>
</dbReference>
<feature type="domain" description="SPIN90/Ldb17 leucine-rich" evidence="1">
    <location>
        <begin position="200"/>
        <end position="345"/>
    </location>
</feature>
<keyword evidence="3" id="KW-1185">Reference proteome</keyword>